<dbReference type="PANTHER" id="PTHR37538">
    <property type="entry name" value="BTB DOMAIN-CONTAINING PROTEIN"/>
    <property type="match status" value="1"/>
</dbReference>
<comment type="caution">
    <text evidence="1">The sequence shown here is derived from an EMBL/GenBank/DDBJ whole genome shotgun (WGS) entry which is preliminary data.</text>
</comment>
<accession>A0A9P4WFU1</accession>
<proteinExistence type="predicted"/>
<evidence type="ECO:0000313" key="2">
    <source>
        <dbReference type="Proteomes" id="UP000758155"/>
    </source>
</evidence>
<evidence type="ECO:0000313" key="1">
    <source>
        <dbReference type="EMBL" id="KAF3031176.1"/>
    </source>
</evidence>
<dbReference type="Proteomes" id="UP000758155">
    <property type="component" value="Unassembled WGS sequence"/>
</dbReference>
<organism evidence="1 2">
    <name type="scientific">Didymella heteroderae</name>
    <dbReference type="NCBI Taxonomy" id="1769908"/>
    <lineage>
        <taxon>Eukaryota</taxon>
        <taxon>Fungi</taxon>
        <taxon>Dikarya</taxon>
        <taxon>Ascomycota</taxon>
        <taxon>Pezizomycotina</taxon>
        <taxon>Dothideomycetes</taxon>
        <taxon>Pleosporomycetidae</taxon>
        <taxon>Pleosporales</taxon>
        <taxon>Pleosporineae</taxon>
        <taxon>Didymellaceae</taxon>
        <taxon>Didymella</taxon>
    </lineage>
</organism>
<dbReference type="AlphaFoldDB" id="A0A9P4WFU1"/>
<name>A0A9P4WFU1_9PLEO</name>
<reference evidence="1" key="1">
    <citation type="submission" date="2019-04" db="EMBL/GenBank/DDBJ databases">
        <title>Sequencing of skin fungus with MAO and IRED activity.</title>
        <authorList>
            <person name="Marsaioli A.J."/>
            <person name="Bonatto J.M.C."/>
            <person name="Reis Junior O."/>
        </authorList>
    </citation>
    <scope>NUCLEOTIDE SEQUENCE</scope>
    <source>
        <strain evidence="1">28M1</strain>
    </source>
</reference>
<gene>
    <name evidence="1" type="ORF">E8E12_000811</name>
</gene>
<keyword evidence="2" id="KW-1185">Reference proteome</keyword>
<protein>
    <submittedName>
        <fullName evidence="1">Uncharacterized protein</fullName>
    </submittedName>
</protein>
<dbReference type="OrthoDB" id="3594103at2759"/>
<dbReference type="PANTHER" id="PTHR37538:SF4">
    <property type="entry name" value="PITSLRE SERINE_THREONINE-PROTEIN KINASE CDC2L1"/>
    <property type="match status" value="1"/>
</dbReference>
<sequence length="213" mass="24319">MPGAADEAQRPRTSPYTELPVELNVDPDETIYYVPRHILPAEWSRSGLERRLHLPEIDQGTGHTLVHYLYTKNYEMLNVVAKFPSSGSCTEFTQALLVYVMTVKYNGLNDLHTLAIEKMNDLGSKLSICKVIGAIKQHFSKLKSPSWIHDYIRKRINDAFAKDHTIFRSTTFLEGVGNAVCDRFLMGCVMDSYDERLADMAKVEKTLFEKLEQ</sequence>
<dbReference type="EMBL" id="SWKV01000187">
    <property type="protein sequence ID" value="KAF3031176.1"/>
    <property type="molecule type" value="Genomic_DNA"/>
</dbReference>